<keyword evidence="6 15" id="KW-0479">Metal-binding</keyword>
<evidence type="ECO:0000256" key="1">
    <source>
        <dbReference type="ARBA" id="ARBA00004370"/>
    </source>
</evidence>
<comment type="subunit">
    <text evidence="15">Homohexamer.</text>
</comment>
<dbReference type="SMART" id="SM00382">
    <property type="entry name" value="AAA"/>
    <property type="match status" value="1"/>
</dbReference>
<dbReference type="InterPro" id="IPR003593">
    <property type="entry name" value="AAA+_ATPase"/>
</dbReference>
<dbReference type="EC" id="3.4.24.-" evidence="15"/>
<keyword evidence="10 15" id="KW-0067">ATP-binding</keyword>
<dbReference type="FunFam" id="1.20.58.760:FF:000001">
    <property type="entry name" value="ATP-dependent zinc metalloprotease FtsH"/>
    <property type="match status" value="1"/>
</dbReference>
<dbReference type="SUPFAM" id="SSF52540">
    <property type="entry name" value="P-loop containing nucleoside triphosphate hydrolases"/>
    <property type="match status" value="1"/>
</dbReference>
<comment type="similarity">
    <text evidence="16">Belongs to the AAA ATPase family.</text>
</comment>
<dbReference type="InterPro" id="IPR003959">
    <property type="entry name" value="ATPase_AAA_core"/>
</dbReference>
<evidence type="ECO:0000256" key="4">
    <source>
        <dbReference type="ARBA" id="ARBA00022670"/>
    </source>
</evidence>
<evidence type="ECO:0000256" key="14">
    <source>
        <dbReference type="ARBA" id="ARBA00061570"/>
    </source>
</evidence>
<keyword evidence="8 15" id="KW-0378">Hydrolase</keyword>
<dbReference type="CDD" id="cd19501">
    <property type="entry name" value="RecA-like_FtsH"/>
    <property type="match status" value="1"/>
</dbReference>
<organism evidence="19 20">
    <name type="scientific">Massilia glaciei</name>
    <dbReference type="NCBI Taxonomy" id="1524097"/>
    <lineage>
        <taxon>Bacteria</taxon>
        <taxon>Pseudomonadati</taxon>
        <taxon>Pseudomonadota</taxon>
        <taxon>Betaproteobacteria</taxon>
        <taxon>Burkholderiales</taxon>
        <taxon>Oxalobacteraceae</taxon>
        <taxon>Telluria group</taxon>
        <taxon>Massilia</taxon>
    </lineage>
</organism>
<evidence type="ECO:0000256" key="16">
    <source>
        <dbReference type="RuleBase" id="RU003651"/>
    </source>
</evidence>
<evidence type="ECO:0000256" key="13">
    <source>
        <dbReference type="ARBA" id="ARBA00023136"/>
    </source>
</evidence>
<evidence type="ECO:0000313" key="20">
    <source>
        <dbReference type="Proteomes" id="UP000241421"/>
    </source>
</evidence>
<feature type="binding site" evidence="15">
    <location>
        <begin position="255"/>
        <end position="262"/>
    </location>
    <ligand>
        <name>ATP</name>
        <dbReference type="ChEBI" id="CHEBI:30616"/>
    </ligand>
</feature>
<feature type="transmembrane region" description="Helical" evidence="15">
    <location>
        <begin position="36"/>
        <end position="55"/>
    </location>
</feature>
<keyword evidence="9 15" id="KW-0862">Zinc</keyword>
<dbReference type="FunFam" id="1.10.8.60:FF:000001">
    <property type="entry name" value="ATP-dependent zinc metalloprotease FtsH"/>
    <property type="match status" value="1"/>
</dbReference>
<feature type="transmembrane region" description="Helical" evidence="15">
    <location>
        <begin position="156"/>
        <end position="177"/>
    </location>
</feature>
<evidence type="ECO:0000256" key="2">
    <source>
        <dbReference type="ARBA" id="ARBA00010044"/>
    </source>
</evidence>
<dbReference type="PANTHER" id="PTHR23076">
    <property type="entry name" value="METALLOPROTEASE M41 FTSH"/>
    <property type="match status" value="1"/>
</dbReference>
<keyword evidence="11 15" id="KW-1133">Transmembrane helix</keyword>
<keyword evidence="4 15" id="KW-0645">Protease</keyword>
<dbReference type="GO" id="GO:0016887">
    <property type="term" value="F:ATP hydrolysis activity"/>
    <property type="evidence" value="ECO:0007669"/>
    <property type="project" value="UniProtKB-UniRule"/>
</dbReference>
<comment type="function">
    <text evidence="15">Acts as a processive, ATP-dependent zinc metallopeptidase for both cytoplasmic and membrane proteins. Plays a role in the quality control of integral membrane proteins.</text>
</comment>
<dbReference type="Pfam" id="PF06480">
    <property type="entry name" value="FtsH_ext"/>
    <property type="match status" value="1"/>
</dbReference>
<keyword evidence="7 15" id="KW-0547">Nucleotide-binding</keyword>
<evidence type="ECO:0000256" key="8">
    <source>
        <dbReference type="ARBA" id="ARBA00022801"/>
    </source>
</evidence>
<dbReference type="GO" id="GO:0030163">
    <property type="term" value="P:protein catabolic process"/>
    <property type="evidence" value="ECO:0007669"/>
    <property type="project" value="UniProtKB-UniRule"/>
</dbReference>
<dbReference type="InterPro" id="IPR005936">
    <property type="entry name" value="FtsH"/>
</dbReference>
<dbReference type="InterPro" id="IPR011546">
    <property type="entry name" value="Pept_M41_FtsH_extracell"/>
</dbReference>
<dbReference type="InterPro" id="IPR003960">
    <property type="entry name" value="ATPase_AAA_CS"/>
</dbReference>
<dbReference type="Gene3D" id="1.10.8.60">
    <property type="match status" value="1"/>
</dbReference>
<reference evidence="19 20" key="1">
    <citation type="submission" date="2018-04" db="EMBL/GenBank/DDBJ databases">
        <title>Massilia violaceinigra sp. nov., a novel purple-pigmented bacterium isolated from Tianshan glacier, Xinjiang, China.</title>
        <authorList>
            <person name="Wang H."/>
        </authorList>
    </citation>
    <scope>NUCLEOTIDE SEQUENCE [LARGE SCALE GENOMIC DNA]</scope>
    <source>
        <strain evidence="19 20">B448-2</strain>
    </source>
</reference>
<dbReference type="GO" id="GO:0006508">
    <property type="term" value="P:proteolysis"/>
    <property type="evidence" value="ECO:0007669"/>
    <property type="project" value="UniProtKB-KW"/>
</dbReference>
<dbReference type="InterPro" id="IPR037219">
    <property type="entry name" value="Peptidase_M41-like"/>
</dbReference>
<dbReference type="EMBL" id="PXWF02000309">
    <property type="protein sequence ID" value="PWF41748.1"/>
    <property type="molecule type" value="Genomic_DNA"/>
</dbReference>
<evidence type="ECO:0000256" key="3">
    <source>
        <dbReference type="ARBA" id="ARBA00022475"/>
    </source>
</evidence>
<dbReference type="InterPro" id="IPR000642">
    <property type="entry name" value="Peptidase_M41"/>
</dbReference>
<dbReference type="InterPro" id="IPR027417">
    <property type="entry name" value="P-loop_NTPase"/>
</dbReference>
<evidence type="ECO:0000259" key="18">
    <source>
        <dbReference type="SMART" id="SM00382"/>
    </source>
</evidence>
<feature type="binding site" evidence="15">
    <location>
        <position position="480"/>
    </location>
    <ligand>
        <name>Zn(2+)</name>
        <dbReference type="ChEBI" id="CHEBI:29105"/>
        <note>catalytic</note>
    </ligand>
</feature>
<feature type="binding site" evidence="15">
    <location>
        <position position="552"/>
    </location>
    <ligand>
        <name>Zn(2+)</name>
        <dbReference type="ChEBI" id="CHEBI:29105"/>
        <note>catalytic</note>
    </ligand>
</feature>
<comment type="similarity">
    <text evidence="14 15">In the central section; belongs to the AAA ATPase family.</text>
</comment>
<feature type="region of interest" description="Disordered" evidence="17">
    <location>
        <begin position="651"/>
        <end position="689"/>
    </location>
</feature>
<evidence type="ECO:0000256" key="11">
    <source>
        <dbReference type="ARBA" id="ARBA00022989"/>
    </source>
</evidence>
<dbReference type="Gene3D" id="3.30.720.210">
    <property type="match status" value="1"/>
</dbReference>
<feature type="domain" description="AAA+ ATPase" evidence="18">
    <location>
        <begin position="247"/>
        <end position="386"/>
    </location>
</feature>
<dbReference type="GO" id="GO:0005524">
    <property type="term" value="F:ATP binding"/>
    <property type="evidence" value="ECO:0007669"/>
    <property type="project" value="UniProtKB-UniRule"/>
</dbReference>
<dbReference type="NCBIfam" id="TIGR01241">
    <property type="entry name" value="FtsH_fam"/>
    <property type="match status" value="1"/>
</dbReference>
<evidence type="ECO:0000256" key="5">
    <source>
        <dbReference type="ARBA" id="ARBA00022692"/>
    </source>
</evidence>
<feature type="active site" evidence="15">
    <location>
        <position position="477"/>
    </location>
</feature>
<dbReference type="FunFam" id="3.40.50.300:FF:000001">
    <property type="entry name" value="ATP-dependent zinc metalloprotease FtsH"/>
    <property type="match status" value="1"/>
</dbReference>
<evidence type="ECO:0000256" key="15">
    <source>
        <dbReference type="HAMAP-Rule" id="MF_01458"/>
    </source>
</evidence>
<feature type="binding site" evidence="15">
    <location>
        <position position="476"/>
    </location>
    <ligand>
        <name>Zn(2+)</name>
        <dbReference type="ChEBI" id="CHEBI:29105"/>
        <note>catalytic</note>
    </ligand>
</feature>
<dbReference type="RefSeq" id="WP_106759886.1">
    <property type="nucleotide sequence ID" value="NZ_PXWF02000309.1"/>
</dbReference>
<name>A0A2U2HE75_9BURK</name>
<keyword evidence="3 15" id="KW-1003">Cell membrane</keyword>
<evidence type="ECO:0000256" key="6">
    <source>
        <dbReference type="ARBA" id="ARBA00022723"/>
    </source>
</evidence>
<evidence type="ECO:0000313" key="19">
    <source>
        <dbReference type="EMBL" id="PWF41748.1"/>
    </source>
</evidence>
<evidence type="ECO:0000256" key="10">
    <source>
        <dbReference type="ARBA" id="ARBA00022840"/>
    </source>
</evidence>
<dbReference type="Pfam" id="PF01434">
    <property type="entry name" value="Peptidase_M41"/>
    <property type="match status" value="1"/>
</dbReference>
<gene>
    <name evidence="15" type="primary">ftsH</name>
    <name evidence="19" type="ORF">C7C56_024065</name>
</gene>
<evidence type="ECO:0000256" key="7">
    <source>
        <dbReference type="ARBA" id="ARBA00022741"/>
    </source>
</evidence>
<keyword evidence="5 15" id="KW-0812">Transmembrane</keyword>
<sequence length="689" mass="74568">MRFDRNPPTGRPAAPTDPRRGGPGPSGQPGLPPRNAWWTFALILLINYLVLRTFFPGADAPVSVPYTVFKQEVARGNVSAIFSRGGNIEGGFAKPVTWPPLGKEAERRRGPFPKTPSQSLTAFTTTVPSFVDPGLEQFLIDNKVQISAVPMQSGSLLATLLYGFGPALLLIGFYVWLYRRAVQQGGGGLGGSLFGIGKSKARRYDQEVGARVTFDDVAGIDEAKNELVEIVDFLKDPGRYTRLGGAAPKGVLLIGAPGTGKTLLAKAVAGEAGVPFFSMSAAEFVEMIVGVGAARVRDLFKQARENAPAIIFIDELDSIGRARGQISVGGSSEQEQTLNQILTEMDGFSSREGIIVLAATNQPDVLDKALLRPGRFDRRVVVNLPDKVGREAILGVHTRKVPLSKDADLSELAAATPGLSGADLKNLVNEAALLAARRDQNSVGRKDFMDALEKIVLGPERPILLSEADRERIAYHEGGHAILGLAVAGADPVHRVTIVPRGHALGVTYQRPLTDRYNYPEAYLRARIVGMLGGRVAEEIVYGTRTTGAENDIEQATQLARDMVGRWGMSDELGMVQLAPRQNPYLGAGAGFAGEKPFSEETARRVDIEVQRIINECYDEAVRLLSKHRKALDALVRALLERETLDEKEILDVTGLPPAPQLESNPMGLPAAREQRQRPPTLHNSRTPR</sequence>
<feature type="region of interest" description="Disordered" evidence="17">
    <location>
        <begin position="1"/>
        <end position="31"/>
    </location>
</feature>
<keyword evidence="13 15" id="KW-0472">Membrane</keyword>
<comment type="similarity">
    <text evidence="2 15">In the C-terminal section; belongs to the peptidase M41 family.</text>
</comment>
<dbReference type="Proteomes" id="UP000241421">
    <property type="component" value="Unassembled WGS sequence"/>
</dbReference>
<comment type="cofactor">
    <cofactor evidence="15">
        <name>Zn(2+)</name>
        <dbReference type="ChEBI" id="CHEBI:29105"/>
    </cofactor>
    <text evidence="15">Binds 1 zinc ion per subunit.</text>
</comment>
<dbReference type="PANTHER" id="PTHR23076:SF97">
    <property type="entry name" value="ATP-DEPENDENT ZINC METALLOPROTEASE YME1L1"/>
    <property type="match status" value="1"/>
</dbReference>
<dbReference type="GO" id="GO:0008270">
    <property type="term" value="F:zinc ion binding"/>
    <property type="evidence" value="ECO:0007669"/>
    <property type="project" value="UniProtKB-UniRule"/>
</dbReference>
<accession>A0A2U2HE75</accession>
<dbReference type="Pfam" id="PF17862">
    <property type="entry name" value="AAA_lid_3"/>
    <property type="match status" value="1"/>
</dbReference>
<comment type="subcellular location">
    <subcellularLocation>
        <location evidence="15">Cell membrane</location>
        <topology evidence="15">Multi-pass membrane protein</topology>
        <orientation evidence="15">Cytoplasmic side</orientation>
    </subcellularLocation>
    <subcellularLocation>
        <location evidence="1">Membrane</location>
    </subcellularLocation>
</comment>
<dbReference type="Gene3D" id="3.40.50.300">
    <property type="entry name" value="P-loop containing nucleotide triphosphate hydrolases"/>
    <property type="match status" value="1"/>
</dbReference>
<dbReference type="InterPro" id="IPR041569">
    <property type="entry name" value="AAA_lid_3"/>
</dbReference>
<evidence type="ECO:0000256" key="12">
    <source>
        <dbReference type="ARBA" id="ARBA00023049"/>
    </source>
</evidence>
<dbReference type="Pfam" id="PF00004">
    <property type="entry name" value="AAA"/>
    <property type="match status" value="1"/>
</dbReference>
<evidence type="ECO:0000256" key="9">
    <source>
        <dbReference type="ARBA" id="ARBA00022833"/>
    </source>
</evidence>
<dbReference type="AlphaFoldDB" id="A0A2U2HE75"/>
<dbReference type="GO" id="GO:0005886">
    <property type="term" value="C:plasma membrane"/>
    <property type="evidence" value="ECO:0007669"/>
    <property type="project" value="UniProtKB-SubCell"/>
</dbReference>
<dbReference type="PROSITE" id="PS00674">
    <property type="entry name" value="AAA"/>
    <property type="match status" value="1"/>
</dbReference>
<dbReference type="GO" id="GO:0004222">
    <property type="term" value="F:metalloendopeptidase activity"/>
    <property type="evidence" value="ECO:0007669"/>
    <property type="project" value="InterPro"/>
</dbReference>
<dbReference type="OrthoDB" id="9809379at2"/>
<dbReference type="GO" id="GO:0004176">
    <property type="term" value="F:ATP-dependent peptidase activity"/>
    <property type="evidence" value="ECO:0007669"/>
    <property type="project" value="InterPro"/>
</dbReference>
<protein>
    <recommendedName>
        <fullName evidence="15">ATP-dependent zinc metalloprotease FtsH</fullName>
        <ecNumber evidence="15">3.4.24.-</ecNumber>
    </recommendedName>
</protein>
<dbReference type="HAMAP" id="MF_01458">
    <property type="entry name" value="FtsH"/>
    <property type="match status" value="1"/>
</dbReference>
<keyword evidence="20" id="KW-1185">Reference proteome</keyword>
<comment type="caution">
    <text evidence="19">The sequence shown here is derived from an EMBL/GenBank/DDBJ whole genome shotgun (WGS) entry which is preliminary data.</text>
</comment>
<evidence type="ECO:0000256" key="17">
    <source>
        <dbReference type="SAM" id="MobiDB-lite"/>
    </source>
</evidence>
<dbReference type="SUPFAM" id="SSF140990">
    <property type="entry name" value="FtsH protease domain-like"/>
    <property type="match status" value="1"/>
</dbReference>
<dbReference type="Gene3D" id="1.20.58.760">
    <property type="entry name" value="Peptidase M41"/>
    <property type="match status" value="1"/>
</dbReference>
<proteinExistence type="inferred from homology"/>
<feature type="compositionally biased region" description="Low complexity" evidence="17">
    <location>
        <begin position="7"/>
        <end position="16"/>
    </location>
</feature>
<keyword evidence="12 15" id="KW-0482">Metalloprotease</keyword>